<evidence type="ECO:0000256" key="1">
    <source>
        <dbReference type="SAM" id="Phobius"/>
    </source>
</evidence>
<keyword evidence="3" id="KW-1185">Reference proteome</keyword>
<sequence>MSICDKLWLLSQELLILFLCYFFHSIKLGDEEIISKFQVIRTTVLPTEQLKVANFMSSISEERL</sequence>
<evidence type="ECO:0000313" key="2">
    <source>
        <dbReference type="EMBL" id="KAK9510912.1"/>
    </source>
</evidence>
<dbReference type="Proteomes" id="UP001461498">
    <property type="component" value="Unassembled WGS sequence"/>
</dbReference>
<dbReference type="EMBL" id="JAPXFL010000002">
    <property type="protein sequence ID" value="KAK9510912.1"/>
    <property type="molecule type" value="Genomic_DNA"/>
</dbReference>
<keyword evidence="1" id="KW-0812">Transmembrane</keyword>
<feature type="transmembrane region" description="Helical" evidence="1">
    <location>
        <begin position="7"/>
        <end position="26"/>
    </location>
</feature>
<keyword evidence="1" id="KW-1133">Transmembrane helix</keyword>
<gene>
    <name evidence="2" type="ORF">O3M35_005589</name>
</gene>
<evidence type="ECO:0000313" key="3">
    <source>
        <dbReference type="Proteomes" id="UP001461498"/>
    </source>
</evidence>
<protein>
    <submittedName>
        <fullName evidence="2">Uncharacterized protein</fullName>
    </submittedName>
</protein>
<reference evidence="2 3" key="1">
    <citation type="submission" date="2022-12" db="EMBL/GenBank/DDBJ databases">
        <title>Chromosome-level genome assembly of true bugs.</title>
        <authorList>
            <person name="Ma L."/>
            <person name="Li H."/>
        </authorList>
    </citation>
    <scope>NUCLEOTIDE SEQUENCE [LARGE SCALE GENOMIC DNA]</scope>
    <source>
        <strain evidence="2">Lab_2022b</strain>
    </source>
</reference>
<keyword evidence="1" id="KW-0472">Membrane</keyword>
<name>A0AAW1DPN7_9HEMI</name>
<organism evidence="2 3">
    <name type="scientific">Rhynocoris fuscipes</name>
    <dbReference type="NCBI Taxonomy" id="488301"/>
    <lineage>
        <taxon>Eukaryota</taxon>
        <taxon>Metazoa</taxon>
        <taxon>Ecdysozoa</taxon>
        <taxon>Arthropoda</taxon>
        <taxon>Hexapoda</taxon>
        <taxon>Insecta</taxon>
        <taxon>Pterygota</taxon>
        <taxon>Neoptera</taxon>
        <taxon>Paraneoptera</taxon>
        <taxon>Hemiptera</taxon>
        <taxon>Heteroptera</taxon>
        <taxon>Panheteroptera</taxon>
        <taxon>Cimicomorpha</taxon>
        <taxon>Reduviidae</taxon>
        <taxon>Harpactorinae</taxon>
        <taxon>Harpactorini</taxon>
        <taxon>Rhynocoris</taxon>
    </lineage>
</organism>
<comment type="caution">
    <text evidence="2">The sequence shown here is derived from an EMBL/GenBank/DDBJ whole genome shotgun (WGS) entry which is preliminary data.</text>
</comment>
<dbReference type="AlphaFoldDB" id="A0AAW1DPN7"/>
<proteinExistence type="predicted"/>
<accession>A0AAW1DPN7</accession>